<keyword evidence="2" id="KW-0472">Membrane</keyword>
<evidence type="ECO:0000256" key="1">
    <source>
        <dbReference type="ARBA" id="ARBA00009431"/>
    </source>
</evidence>
<keyword evidence="2" id="KW-0812">Transmembrane</keyword>
<dbReference type="Proteomes" id="UP000887560">
    <property type="component" value="Unplaced"/>
</dbReference>
<name>A0A915PAT4_9BILA</name>
<dbReference type="InterPro" id="IPR001563">
    <property type="entry name" value="Peptidase_S10"/>
</dbReference>
<dbReference type="GO" id="GO:0006508">
    <property type="term" value="P:proteolysis"/>
    <property type="evidence" value="ECO:0007669"/>
    <property type="project" value="InterPro"/>
</dbReference>
<protein>
    <submittedName>
        <fullName evidence="4">Uncharacterized protein</fullName>
    </submittedName>
</protein>
<organism evidence="3 4">
    <name type="scientific">Meloidogyne floridensis</name>
    <dbReference type="NCBI Taxonomy" id="298350"/>
    <lineage>
        <taxon>Eukaryota</taxon>
        <taxon>Metazoa</taxon>
        <taxon>Ecdysozoa</taxon>
        <taxon>Nematoda</taxon>
        <taxon>Chromadorea</taxon>
        <taxon>Rhabditida</taxon>
        <taxon>Tylenchina</taxon>
        <taxon>Tylenchomorpha</taxon>
        <taxon>Tylenchoidea</taxon>
        <taxon>Meloidogynidae</taxon>
        <taxon>Meloidogyninae</taxon>
        <taxon>Meloidogyne</taxon>
    </lineage>
</organism>
<comment type="similarity">
    <text evidence="1">Belongs to the peptidase S10 family.</text>
</comment>
<dbReference type="AlphaFoldDB" id="A0A915PAT4"/>
<evidence type="ECO:0000256" key="2">
    <source>
        <dbReference type="SAM" id="Phobius"/>
    </source>
</evidence>
<keyword evidence="2" id="KW-1133">Transmembrane helix</keyword>
<dbReference type="SUPFAM" id="SSF53474">
    <property type="entry name" value="alpha/beta-Hydrolases"/>
    <property type="match status" value="1"/>
</dbReference>
<dbReference type="Gene3D" id="3.40.50.1820">
    <property type="entry name" value="alpha/beta hydrolase"/>
    <property type="match status" value="1"/>
</dbReference>
<accession>A0A915PAT4</accession>
<dbReference type="PANTHER" id="PTHR11802:SF418">
    <property type="entry name" value="SERINE CARBOXYPEPTIDASE CTSA-1.1"/>
    <property type="match status" value="1"/>
</dbReference>
<evidence type="ECO:0000313" key="4">
    <source>
        <dbReference type="WBParaSite" id="scf7180000425187.g14400"/>
    </source>
</evidence>
<dbReference type="InterPro" id="IPR029058">
    <property type="entry name" value="AB_hydrolase_fold"/>
</dbReference>
<dbReference type="Pfam" id="PF00450">
    <property type="entry name" value="Peptidase_S10"/>
    <property type="match status" value="1"/>
</dbReference>
<sequence>MKKENFLKIFIQIYFILFIFINFVVPQNNTDEIISLPGYLKASDNDFLFYWLVTSQNNNPKGPLIVWFNAPGADKSQGCSPLSILFSKMGPYSINSNGTIDKNEYSWNKRASLLFIEAPKGNGFSFAKDGNYRTGDNQLNLSVPDI</sequence>
<dbReference type="WBParaSite" id="scf7180000425187.g14400">
    <property type="protein sequence ID" value="scf7180000425187.g14400"/>
    <property type="gene ID" value="scf7180000425187.g14400"/>
</dbReference>
<evidence type="ECO:0000313" key="3">
    <source>
        <dbReference type="Proteomes" id="UP000887560"/>
    </source>
</evidence>
<feature type="transmembrane region" description="Helical" evidence="2">
    <location>
        <begin position="7"/>
        <end position="25"/>
    </location>
</feature>
<proteinExistence type="inferred from homology"/>
<dbReference type="GO" id="GO:0004185">
    <property type="term" value="F:serine-type carboxypeptidase activity"/>
    <property type="evidence" value="ECO:0007669"/>
    <property type="project" value="InterPro"/>
</dbReference>
<dbReference type="PANTHER" id="PTHR11802">
    <property type="entry name" value="SERINE PROTEASE FAMILY S10 SERINE CARBOXYPEPTIDASE"/>
    <property type="match status" value="1"/>
</dbReference>
<reference evidence="4" key="1">
    <citation type="submission" date="2022-11" db="UniProtKB">
        <authorList>
            <consortium name="WormBaseParasite"/>
        </authorList>
    </citation>
    <scope>IDENTIFICATION</scope>
</reference>
<keyword evidence="3" id="KW-1185">Reference proteome</keyword>